<reference evidence="2" key="1">
    <citation type="journal article" date="2023" name="Science">
        <title>Genome structures resolve the early diversification of teleost fishes.</title>
        <authorList>
            <person name="Parey E."/>
            <person name="Louis A."/>
            <person name="Montfort J."/>
            <person name="Bouchez O."/>
            <person name="Roques C."/>
            <person name="Iampietro C."/>
            <person name="Lluch J."/>
            <person name="Castinel A."/>
            <person name="Donnadieu C."/>
            <person name="Desvignes T."/>
            <person name="Floi Bucao C."/>
            <person name="Jouanno E."/>
            <person name="Wen M."/>
            <person name="Mejri S."/>
            <person name="Dirks R."/>
            <person name="Jansen H."/>
            <person name="Henkel C."/>
            <person name="Chen W.J."/>
            <person name="Zahm M."/>
            <person name="Cabau C."/>
            <person name="Klopp C."/>
            <person name="Thompson A.W."/>
            <person name="Robinson-Rechavi M."/>
            <person name="Braasch I."/>
            <person name="Lecointre G."/>
            <person name="Bobe J."/>
            <person name="Postlethwait J.H."/>
            <person name="Berthelot C."/>
            <person name="Roest Crollius H."/>
            <person name="Guiguen Y."/>
        </authorList>
    </citation>
    <scope>NUCLEOTIDE SEQUENCE</scope>
    <source>
        <strain evidence="2">Concon-B</strain>
    </source>
</reference>
<feature type="compositionally biased region" description="Low complexity" evidence="1">
    <location>
        <begin position="47"/>
        <end position="61"/>
    </location>
</feature>
<evidence type="ECO:0000313" key="2">
    <source>
        <dbReference type="EMBL" id="KAJ8275382.1"/>
    </source>
</evidence>
<dbReference type="AlphaFoldDB" id="A0A9Q1DMP8"/>
<keyword evidence="3" id="KW-1185">Reference proteome</keyword>
<dbReference type="EMBL" id="JAFJMO010000006">
    <property type="protein sequence ID" value="KAJ8275382.1"/>
    <property type="molecule type" value="Genomic_DNA"/>
</dbReference>
<gene>
    <name evidence="2" type="ORF">COCON_G00100070</name>
</gene>
<feature type="compositionally biased region" description="Basic and acidic residues" evidence="1">
    <location>
        <begin position="14"/>
        <end position="27"/>
    </location>
</feature>
<protein>
    <submittedName>
        <fullName evidence="2">Uncharacterized protein</fullName>
    </submittedName>
</protein>
<evidence type="ECO:0000313" key="3">
    <source>
        <dbReference type="Proteomes" id="UP001152803"/>
    </source>
</evidence>
<dbReference type="Proteomes" id="UP001152803">
    <property type="component" value="Unassembled WGS sequence"/>
</dbReference>
<proteinExistence type="predicted"/>
<comment type="caution">
    <text evidence="2">The sequence shown here is derived from an EMBL/GenBank/DDBJ whole genome shotgun (WGS) entry which is preliminary data.</text>
</comment>
<evidence type="ECO:0000256" key="1">
    <source>
        <dbReference type="SAM" id="MobiDB-lite"/>
    </source>
</evidence>
<sequence>MVTFDLCPVTFAAEGKEGNPEPGEKEALVNSVKKVPDDEATEMSEITEVTDATDATDVSESSDQDNNKKGGENAEDDEQALIASYTYVGATTNIHPYLSAMVNYTPSPSSSRASTWQKASAPDSGVVGAEGVMPAPRMALLTSCASL</sequence>
<feature type="region of interest" description="Disordered" evidence="1">
    <location>
        <begin position="13"/>
        <end position="78"/>
    </location>
</feature>
<dbReference type="OrthoDB" id="269822at2759"/>
<name>A0A9Q1DMP8_CONCO</name>
<organism evidence="2 3">
    <name type="scientific">Conger conger</name>
    <name type="common">Conger eel</name>
    <name type="synonym">Muraena conger</name>
    <dbReference type="NCBI Taxonomy" id="82655"/>
    <lineage>
        <taxon>Eukaryota</taxon>
        <taxon>Metazoa</taxon>
        <taxon>Chordata</taxon>
        <taxon>Craniata</taxon>
        <taxon>Vertebrata</taxon>
        <taxon>Euteleostomi</taxon>
        <taxon>Actinopterygii</taxon>
        <taxon>Neopterygii</taxon>
        <taxon>Teleostei</taxon>
        <taxon>Anguilliformes</taxon>
        <taxon>Congridae</taxon>
        <taxon>Conger</taxon>
    </lineage>
</organism>
<accession>A0A9Q1DMP8</accession>